<dbReference type="EMBL" id="LO017727">
    <property type="protein sequence ID" value="CRH06125.1"/>
    <property type="molecule type" value="Genomic_DNA"/>
</dbReference>
<name>A0A1S7LGQ6_MAGMO</name>
<accession>A0A1S7LGQ6</accession>
<gene>
    <name evidence="1" type="ORF">MAGMO_1952</name>
</gene>
<sequence>MPIQSSELRFYKAETVNDATSNGGRISSNEIADGVKNNVWPDVPQGERLAGSTKFRKVFFKVANDEDIQLINPRIYVETPTPGDDRVVIFPGTQTDVQGDLVGDERQYGSGWLDANASIGDIAIDVNTESAADAIFQNGDLIRISDKDNVDDASGNVEFLRLADTSGVVWNGDKATLNFATSYTLQSSYDASNTRVASVIEVDDVEAAWDNWTGSTVAGTYDGEAPTTAPTSTMPIMDFIGTIEQTWTITFSDANNFTCVGDTVGDVGSGSISGGDFSPNNSDFARPYFTLPAVGWGGSWSSGETITFRTHPAAIPVWWKRIVPAGANSLSADKVVVAITGESA</sequence>
<protein>
    <submittedName>
        <fullName evidence="1">Uncharacterized protein</fullName>
    </submittedName>
</protein>
<proteinExistence type="predicted"/>
<organism evidence="1">
    <name type="scientific">Magnetococcus massalia (strain MO-1)</name>
    <dbReference type="NCBI Taxonomy" id="451514"/>
    <lineage>
        <taxon>Bacteria</taxon>
        <taxon>Pseudomonadati</taxon>
        <taxon>Pseudomonadota</taxon>
        <taxon>Magnetococcia</taxon>
        <taxon>Magnetococcales</taxon>
        <taxon>Magnetococcaceae</taxon>
        <taxon>Magnetococcus</taxon>
    </lineage>
</organism>
<dbReference type="AlphaFoldDB" id="A0A1S7LGQ6"/>
<evidence type="ECO:0000313" key="1">
    <source>
        <dbReference type="EMBL" id="CRH06125.1"/>
    </source>
</evidence>
<reference evidence="1" key="1">
    <citation type="submission" date="2015-04" db="EMBL/GenBank/DDBJ databases">
        <authorList>
            <person name="Syromyatnikov M.Y."/>
            <person name="Popov V.N."/>
        </authorList>
    </citation>
    <scope>NUCLEOTIDE SEQUENCE</scope>
    <source>
        <strain evidence="1">MO-1</strain>
    </source>
</reference>